<sequence>MFKKLKPGESEDDVLRMAAEFNAERKKNPNFQPAATVVRVNKPVGKSLFAQKREQAKLKSQVSATNSSETEPKSTHIVDDAKSKQILLDEIHENMLGDVRGTKVDLELINNVVGEIVERREAAPRQVVRDRYLNQQNSNKSKSIFAQKFNTNGKVNSNNSQYDSQENKLPMETSSIIQDAELSKEIHAENLSLLSQMREEEIQAERQKLLSSLDPALIELLTKKRAIQAANSAKSKPLPNNPQQLPVLTDLSDSNPAHGLLQQSDEGNWLNFNLVEKHKLAWMRDIPARIAQLKPGQQFNARFDWKGVLLPHSLDELPQTTDDRDLYLHGEEPERPGYTLQELFRLARSTVLQQRISAFGAIAGIFSIYNQGFYDQVLTLPISKIFFLLRFGLDDNTPAQLEVVSRALARLCYNETDEVLLDHIYENAYCHWQPMLQVLTDGDDSSDPNSVAFLQRYMSLLRTNSKAVNADVDDDQSDRDSRMSMDDFQLAETDLISCLLRTNILQRINFIFSSVRPENSTVESCLKLLIRIARTNLAAARQLAQEKELLNIILVNFMPKAPATGTTESSFYGYPQYLCLKLLRVLICQHLDIAKQLANETLIQRLKEFLFNRENVKGKLVRVQIEALRILRCLLLLGIVDRELFKQFQPAVRQILDWHFNHCVFEMGGSALIRQHAAALVVTIVASGECGACDIEAQQLFLEPLHNCCCSWLHKATRGDGLKDYTQLTLLSAVLYAVGWFSRHGYLGTSSFQQFLRKILPEFVCSAGFVACVQQLTRSSIILRSFSDRRNVHAPLPNVGAVLMNDYGPQLIVSDTYPVQLLSNIWALLEKPLEDDMKPLFEALLQPAVLEPLADYLKELSTRLNRFLASNFFARSELKFVYQLLSTDGLETYLSRTQLLQVVYNYLCSLSAAQAKQMKSIFERYIFSGKYVELDEKSLQLLQQTCMEIVYSHFIAENSDPTLTLCYTQAPVLMPDWPYFQLRLLLNNYLQNVQQVPAVIYSENQVVRMTFSFVQQLEQQGLQIVSPLEKLMYLMIAFMGPDSQFLEPELHKLLQTQLLDFYTHNKTHNFDFEATFEDKANFEPLYYLFVNHFEAASYGDELFSSLVLLPLAQKYDNKWRRRIWSEHVQAVRFLNCDESLLIGGLDAYLEPIEEEPSLVKLYGDALQRQLVRPGSIAHTIAKHHFNNSQAIQKTKLF</sequence>
<dbReference type="Proteomes" id="UP000504633">
    <property type="component" value="Unplaced"/>
</dbReference>
<dbReference type="RefSeq" id="XP_023169888.2">
    <property type="nucleotide sequence ID" value="XM_023314120.2"/>
</dbReference>
<organism evidence="9 10">
    <name type="scientific">Drosophila hydei</name>
    <name type="common">Fruit fly</name>
    <dbReference type="NCBI Taxonomy" id="7224"/>
    <lineage>
        <taxon>Eukaryota</taxon>
        <taxon>Metazoa</taxon>
        <taxon>Ecdysozoa</taxon>
        <taxon>Arthropoda</taxon>
        <taxon>Hexapoda</taxon>
        <taxon>Insecta</taxon>
        <taxon>Pterygota</taxon>
        <taxon>Neoptera</taxon>
        <taxon>Endopterygota</taxon>
        <taxon>Diptera</taxon>
        <taxon>Brachycera</taxon>
        <taxon>Muscomorpha</taxon>
        <taxon>Ephydroidea</taxon>
        <taxon>Drosophilidae</taxon>
        <taxon>Drosophila</taxon>
    </lineage>
</organism>
<dbReference type="Pfam" id="PF08621">
    <property type="entry name" value="RPAP1_N"/>
    <property type="match status" value="1"/>
</dbReference>
<name>A0A6J1LWG0_DROHY</name>
<reference evidence="10" key="1">
    <citation type="submission" date="2025-08" db="UniProtKB">
        <authorList>
            <consortium name="RefSeq"/>
        </authorList>
    </citation>
    <scope>IDENTIFICATION</scope>
    <source>
        <strain evidence="10">15085-1641.00</strain>
        <tissue evidence="10">Whole body</tissue>
    </source>
</reference>
<protein>
    <submittedName>
        <fullName evidence="10">RNA polymerase II-associated protein 1</fullName>
    </submittedName>
</protein>
<evidence type="ECO:0000256" key="3">
    <source>
        <dbReference type="ARBA" id="ARBA00023163"/>
    </source>
</evidence>
<evidence type="ECO:0000259" key="6">
    <source>
        <dbReference type="Pfam" id="PF08620"/>
    </source>
</evidence>
<dbReference type="InterPro" id="IPR039913">
    <property type="entry name" value="RPAP1/Rba50"/>
</dbReference>
<dbReference type="InterPro" id="IPR057989">
    <property type="entry name" value="TPR_RPAP1/MINIYO-like"/>
</dbReference>
<dbReference type="PANTHER" id="PTHR21483">
    <property type="entry name" value="RNA POLYMERASE II-ASSOCIATED PROTEIN 1"/>
    <property type="match status" value="1"/>
</dbReference>
<evidence type="ECO:0000313" key="10">
    <source>
        <dbReference type="RefSeq" id="XP_023169888.2"/>
    </source>
</evidence>
<comment type="subcellular location">
    <subcellularLocation>
        <location evidence="1">Nucleus</location>
    </subcellularLocation>
</comment>
<feature type="domain" description="RPAP1 N-terminal" evidence="7">
    <location>
        <begin position="184"/>
        <end position="228"/>
    </location>
</feature>
<feature type="region of interest" description="Disordered" evidence="5">
    <location>
        <begin position="53"/>
        <end position="78"/>
    </location>
</feature>
<proteinExistence type="inferred from homology"/>
<evidence type="ECO:0000259" key="8">
    <source>
        <dbReference type="Pfam" id="PF25766"/>
    </source>
</evidence>
<evidence type="ECO:0000256" key="2">
    <source>
        <dbReference type="ARBA" id="ARBA00009953"/>
    </source>
</evidence>
<dbReference type="InterPro" id="IPR013930">
    <property type="entry name" value="RPAP1_N"/>
</dbReference>
<accession>A0A6J1LWG0</accession>
<gene>
    <name evidence="10" type="primary">LOC111598728</name>
</gene>
<dbReference type="OMA" id="KYFLQCV"/>
<dbReference type="GeneID" id="111598728"/>
<dbReference type="AlphaFoldDB" id="A0A6J1LWG0"/>
<evidence type="ECO:0000256" key="4">
    <source>
        <dbReference type="ARBA" id="ARBA00023242"/>
    </source>
</evidence>
<dbReference type="PANTHER" id="PTHR21483:SF18">
    <property type="entry name" value="RNA POLYMERASE II-ASSOCIATED PROTEIN 1"/>
    <property type="match status" value="1"/>
</dbReference>
<evidence type="ECO:0000313" key="9">
    <source>
        <dbReference type="Proteomes" id="UP000504633"/>
    </source>
</evidence>
<dbReference type="InterPro" id="IPR013929">
    <property type="entry name" value="RPAP1_C"/>
</dbReference>
<evidence type="ECO:0000256" key="5">
    <source>
        <dbReference type="SAM" id="MobiDB-lite"/>
    </source>
</evidence>
<feature type="domain" description="RPAP1/MINIYO-like TPR repeats" evidence="8">
    <location>
        <begin position="978"/>
        <end position="1194"/>
    </location>
</feature>
<dbReference type="InterPro" id="IPR016024">
    <property type="entry name" value="ARM-type_fold"/>
</dbReference>
<keyword evidence="3" id="KW-0804">Transcription</keyword>
<comment type="similarity">
    <text evidence="2">Belongs to the RPAP1 family.</text>
</comment>
<evidence type="ECO:0000259" key="7">
    <source>
        <dbReference type="Pfam" id="PF08621"/>
    </source>
</evidence>
<dbReference type="OrthoDB" id="348201at2759"/>
<dbReference type="KEGG" id="dhe:111598728"/>
<dbReference type="GO" id="GO:0006366">
    <property type="term" value="P:transcription by RNA polymerase II"/>
    <property type="evidence" value="ECO:0007669"/>
    <property type="project" value="InterPro"/>
</dbReference>
<feature type="domain" description="RPAP1 C-terminal" evidence="6">
    <location>
        <begin position="300"/>
        <end position="368"/>
    </location>
</feature>
<evidence type="ECO:0000256" key="1">
    <source>
        <dbReference type="ARBA" id="ARBA00004123"/>
    </source>
</evidence>
<dbReference type="Pfam" id="PF08620">
    <property type="entry name" value="RPAP1_C"/>
    <property type="match status" value="1"/>
</dbReference>
<keyword evidence="9" id="KW-1185">Reference proteome</keyword>
<dbReference type="SUPFAM" id="SSF48371">
    <property type="entry name" value="ARM repeat"/>
    <property type="match status" value="1"/>
</dbReference>
<keyword evidence="4" id="KW-0539">Nucleus</keyword>
<feature type="compositionally biased region" description="Polar residues" evidence="5">
    <location>
        <begin position="58"/>
        <end position="69"/>
    </location>
</feature>
<dbReference type="Pfam" id="PF25766">
    <property type="entry name" value="TPR_RPAP1"/>
    <property type="match status" value="1"/>
</dbReference>